<name>A0A397HYM1_9GLOM</name>
<accession>A0A397HYM1</accession>
<sequence>MFDIILDEKEVFKVRRTTGFSHGKLVPIRSVISIDLTNKSIEFPEENGKIPPSSNMTTIDKKHFIGYMKPGDSGASVLDLNEKALGILHAEWIIAEYRYAIASPYFAVFEALKVSLEL</sequence>
<dbReference type="AlphaFoldDB" id="A0A397HYM1"/>
<dbReference type="OrthoDB" id="2380501at2759"/>
<dbReference type="EMBL" id="PQFF01000269">
    <property type="protein sequence ID" value="RHZ68381.1"/>
    <property type="molecule type" value="Genomic_DNA"/>
</dbReference>
<dbReference type="STRING" id="1348612.A0A397HYM1"/>
<reference evidence="1 2" key="1">
    <citation type="submission" date="2018-08" db="EMBL/GenBank/DDBJ databases">
        <title>Genome and evolution of the arbuscular mycorrhizal fungus Diversispora epigaea (formerly Glomus versiforme) and its bacterial endosymbionts.</title>
        <authorList>
            <person name="Sun X."/>
            <person name="Fei Z."/>
            <person name="Harrison M."/>
        </authorList>
    </citation>
    <scope>NUCLEOTIDE SEQUENCE [LARGE SCALE GENOMIC DNA]</scope>
    <source>
        <strain evidence="1 2">IT104</strain>
    </source>
</reference>
<organism evidence="1 2">
    <name type="scientific">Diversispora epigaea</name>
    <dbReference type="NCBI Taxonomy" id="1348612"/>
    <lineage>
        <taxon>Eukaryota</taxon>
        <taxon>Fungi</taxon>
        <taxon>Fungi incertae sedis</taxon>
        <taxon>Mucoromycota</taxon>
        <taxon>Glomeromycotina</taxon>
        <taxon>Glomeromycetes</taxon>
        <taxon>Diversisporales</taxon>
        <taxon>Diversisporaceae</taxon>
        <taxon>Diversispora</taxon>
    </lineage>
</organism>
<keyword evidence="2" id="KW-1185">Reference proteome</keyword>
<gene>
    <name evidence="1" type="ORF">Glove_295g49</name>
</gene>
<evidence type="ECO:0000313" key="2">
    <source>
        <dbReference type="Proteomes" id="UP000266861"/>
    </source>
</evidence>
<comment type="caution">
    <text evidence="1">The sequence shown here is derived from an EMBL/GenBank/DDBJ whole genome shotgun (WGS) entry which is preliminary data.</text>
</comment>
<proteinExistence type="predicted"/>
<dbReference type="Proteomes" id="UP000266861">
    <property type="component" value="Unassembled WGS sequence"/>
</dbReference>
<protein>
    <submittedName>
        <fullName evidence="1">Uncharacterized protein</fullName>
    </submittedName>
</protein>
<evidence type="ECO:0000313" key="1">
    <source>
        <dbReference type="EMBL" id="RHZ68381.1"/>
    </source>
</evidence>